<sequence length="41" mass="4777">MIFKKVKKMASDGMPFFLMYSTKDGWTEHIAYKLLAPKVSH</sequence>
<dbReference type="Proteomes" id="UP000242317">
    <property type="component" value="Unassembled WGS sequence"/>
</dbReference>
<evidence type="ECO:0000313" key="1">
    <source>
        <dbReference type="EMBL" id="SDB86717.1"/>
    </source>
</evidence>
<evidence type="ECO:0000313" key="2">
    <source>
        <dbReference type="Proteomes" id="UP000242317"/>
    </source>
</evidence>
<gene>
    <name evidence="1" type="ORF">SAMN05421749_101542</name>
</gene>
<dbReference type="AlphaFoldDB" id="A0A1G6GXF7"/>
<accession>A0A1G6GXF7</accession>
<proteinExistence type="predicted"/>
<protein>
    <submittedName>
        <fullName evidence="1">Uncharacterized protein</fullName>
    </submittedName>
</protein>
<name>A0A1G6GXF7_9GAMM</name>
<organism evidence="1 2">
    <name type="scientific">Acinetobacter marinus</name>
    <dbReference type="NCBI Taxonomy" id="281375"/>
    <lineage>
        <taxon>Bacteria</taxon>
        <taxon>Pseudomonadati</taxon>
        <taxon>Pseudomonadota</taxon>
        <taxon>Gammaproteobacteria</taxon>
        <taxon>Moraxellales</taxon>
        <taxon>Moraxellaceae</taxon>
        <taxon>Acinetobacter</taxon>
    </lineage>
</organism>
<keyword evidence="2" id="KW-1185">Reference proteome</keyword>
<reference evidence="2" key="1">
    <citation type="submission" date="2016-09" db="EMBL/GenBank/DDBJ databases">
        <authorList>
            <person name="Varghese N."/>
            <person name="Submissions S."/>
        </authorList>
    </citation>
    <scope>NUCLEOTIDE SEQUENCE [LARGE SCALE GENOMIC DNA]</scope>
    <source>
        <strain evidence="2">ANC 3699</strain>
    </source>
</reference>
<dbReference type="EMBL" id="FMYK01000001">
    <property type="protein sequence ID" value="SDB86717.1"/>
    <property type="molecule type" value="Genomic_DNA"/>
</dbReference>